<dbReference type="GeneID" id="36578622"/>
<organism evidence="2 3">
    <name type="scientific">Hyaloscypha bicolor E</name>
    <dbReference type="NCBI Taxonomy" id="1095630"/>
    <lineage>
        <taxon>Eukaryota</taxon>
        <taxon>Fungi</taxon>
        <taxon>Dikarya</taxon>
        <taxon>Ascomycota</taxon>
        <taxon>Pezizomycotina</taxon>
        <taxon>Leotiomycetes</taxon>
        <taxon>Helotiales</taxon>
        <taxon>Hyaloscyphaceae</taxon>
        <taxon>Hyaloscypha</taxon>
        <taxon>Hyaloscypha bicolor</taxon>
    </lineage>
</organism>
<dbReference type="Proteomes" id="UP000235371">
    <property type="component" value="Unassembled WGS sequence"/>
</dbReference>
<proteinExistence type="predicted"/>
<dbReference type="SUPFAM" id="SSF52540">
    <property type="entry name" value="P-loop containing nucleoside triphosphate hydrolases"/>
    <property type="match status" value="1"/>
</dbReference>
<dbReference type="Gene3D" id="3.40.50.300">
    <property type="entry name" value="P-loop containing nucleotide triphosphate hydrolases"/>
    <property type="match status" value="1"/>
</dbReference>
<feature type="region of interest" description="Disordered" evidence="1">
    <location>
        <begin position="113"/>
        <end position="134"/>
    </location>
</feature>
<dbReference type="OrthoDB" id="3526910at2759"/>
<evidence type="ECO:0000313" key="2">
    <source>
        <dbReference type="EMBL" id="PMD53607.1"/>
    </source>
</evidence>
<dbReference type="InParanoid" id="A0A2J6SS66"/>
<dbReference type="GO" id="GO:0043531">
    <property type="term" value="F:ADP binding"/>
    <property type="evidence" value="ECO:0007669"/>
    <property type="project" value="InterPro"/>
</dbReference>
<reference evidence="2 3" key="1">
    <citation type="submission" date="2016-04" db="EMBL/GenBank/DDBJ databases">
        <title>A degradative enzymes factory behind the ericoid mycorrhizal symbiosis.</title>
        <authorList>
            <consortium name="DOE Joint Genome Institute"/>
            <person name="Martino E."/>
            <person name="Morin E."/>
            <person name="Grelet G."/>
            <person name="Kuo A."/>
            <person name="Kohler A."/>
            <person name="Daghino S."/>
            <person name="Barry K."/>
            <person name="Choi C."/>
            <person name="Cichocki N."/>
            <person name="Clum A."/>
            <person name="Copeland A."/>
            <person name="Hainaut M."/>
            <person name="Haridas S."/>
            <person name="Labutti K."/>
            <person name="Lindquist E."/>
            <person name="Lipzen A."/>
            <person name="Khouja H.-R."/>
            <person name="Murat C."/>
            <person name="Ohm R."/>
            <person name="Olson A."/>
            <person name="Spatafora J."/>
            <person name="Veneault-Fourrey C."/>
            <person name="Henrissat B."/>
            <person name="Grigoriev I."/>
            <person name="Martin F."/>
            <person name="Perotto S."/>
        </authorList>
    </citation>
    <scope>NUCLEOTIDE SEQUENCE [LARGE SCALE GENOMIC DNA]</scope>
    <source>
        <strain evidence="2 3">E</strain>
    </source>
</reference>
<evidence type="ECO:0000256" key="1">
    <source>
        <dbReference type="SAM" id="MobiDB-lite"/>
    </source>
</evidence>
<accession>A0A2J6SS66</accession>
<dbReference type="PANTHER" id="PTHR35205:SF1">
    <property type="entry name" value="ZU5 DOMAIN-CONTAINING PROTEIN"/>
    <property type="match status" value="1"/>
</dbReference>
<protein>
    <submittedName>
        <fullName evidence="2">Uncharacterized protein</fullName>
    </submittedName>
</protein>
<dbReference type="EMBL" id="KZ613871">
    <property type="protein sequence ID" value="PMD53607.1"/>
    <property type="molecule type" value="Genomic_DNA"/>
</dbReference>
<name>A0A2J6SS66_9HELO</name>
<keyword evidence="3" id="KW-1185">Reference proteome</keyword>
<dbReference type="AlphaFoldDB" id="A0A2J6SS66"/>
<gene>
    <name evidence="2" type="ORF">K444DRAFT_141890</name>
</gene>
<dbReference type="RefSeq" id="XP_024730511.1">
    <property type="nucleotide sequence ID" value="XM_024870540.1"/>
</dbReference>
<dbReference type="STRING" id="1095630.A0A2J6SS66"/>
<sequence>MHRHLEQLHYLQGAIHLFLGTTQLPLHQTRQAIKNLANDAASIRSDSSSRAIYNYPVGKLPSSSTAEFTFNEITSSSRAYQRAEAFAAAGGDLSETKTVEDLETETAWFTTCEQPNEGSDRNSADEESIRPRKMETSNGIDSLLPAIQGGLEDIALSPNQESRPPITTVAFPRNERFCGREKELALVHGNLRRPALNARRCCVLHGIGGVGKTQIGLEYTYRYREYYEYIFWIRAEDPTTLSMSYAIIAEQLKLTTSTAPEIQIERVKEWLEHHGSHCLLVFDNVEGLDSLRNFLPKSIAYEGSTIITTQMKRVASVFREAALLVEGWSQTEGLGFLLRSVVTQQTTTDAESKELMELSRQLGGLPLAIADLAGYAAMQMMSFRDILDLWAQAPPSPWINSSDPTSIALTFQYDKTLNIGFMMAWEELPEQALLALRVMAFLDPDEIAEEMLFKLGSSGTSPLWTDLHR</sequence>
<evidence type="ECO:0000313" key="3">
    <source>
        <dbReference type="Proteomes" id="UP000235371"/>
    </source>
</evidence>
<feature type="compositionally biased region" description="Basic and acidic residues" evidence="1">
    <location>
        <begin position="118"/>
        <end position="134"/>
    </location>
</feature>
<dbReference type="PANTHER" id="PTHR35205">
    <property type="entry name" value="NB-ARC AND TPR DOMAIN PROTEIN"/>
    <property type="match status" value="1"/>
</dbReference>
<dbReference type="InterPro" id="IPR027417">
    <property type="entry name" value="P-loop_NTPase"/>
</dbReference>